<reference evidence="1 2" key="1">
    <citation type="journal article" date="2021" name="Hortic Res">
        <title>High-quality reference genome and annotation aids understanding of berry development for evergreen blueberry (Vaccinium darrowii).</title>
        <authorList>
            <person name="Yu J."/>
            <person name="Hulse-Kemp A.M."/>
            <person name="Babiker E."/>
            <person name="Staton M."/>
        </authorList>
    </citation>
    <scope>NUCLEOTIDE SEQUENCE [LARGE SCALE GENOMIC DNA]</scope>
    <source>
        <strain evidence="2">cv. NJ 8807/NJ 8810</strain>
        <tissue evidence="1">Young leaf</tissue>
    </source>
</reference>
<gene>
    <name evidence="1" type="ORF">Vadar_033520</name>
</gene>
<proteinExistence type="predicted"/>
<dbReference type="EMBL" id="CM037155">
    <property type="protein sequence ID" value="KAH7848073.1"/>
    <property type="molecule type" value="Genomic_DNA"/>
</dbReference>
<accession>A0ACB7Y4E8</accession>
<name>A0ACB7Y4E8_9ERIC</name>
<evidence type="ECO:0000313" key="1">
    <source>
        <dbReference type="EMBL" id="KAH7848073.1"/>
    </source>
</evidence>
<sequence>MEEGACDTVNNNSSLCMSTSVVTMTKKAIAEVIGTSFVIFSGCGAVVVNDLYGGTITFPGVCIVWGLVVMVMIYTVGHISGAHFNPAVTITFALFRRFPWREVPIYVGAQFVGSILASGVLCLMFDVTSKAYFGTVPVGSDRQSLGIEIIITFFLMFVISGVATDNRAIGELAGLAVGSTIMLNVFVAGPISGASMNPARSIGPAIVKHVYKGLWVYIVGPLLGAIAGGPISGASMNPARSIGPAIVKHVYKGLWVYIVGPLLGAIAGGFAYNLIRQTDKPLGELAKTTSIFRSLSKS</sequence>
<keyword evidence="2" id="KW-1185">Reference proteome</keyword>
<comment type="caution">
    <text evidence="1">The sequence shown here is derived from an EMBL/GenBank/DDBJ whole genome shotgun (WGS) entry which is preliminary data.</text>
</comment>
<organism evidence="1 2">
    <name type="scientific">Vaccinium darrowii</name>
    <dbReference type="NCBI Taxonomy" id="229202"/>
    <lineage>
        <taxon>Eukaryota</taxon>
        <taxon>Viridiplantae</taxon>
        <taxon>Streptophyta</taxon>
        <taxon>Embryophyta</taxon>
        <taxon>Tracheophyta</taxon>
        <taxon>Spermatophyta</taxon>
        <taxon>Magnoliopsida</taxon>
        <taxon>eudicotyledons</taxon>
        <taxon>Gunneridae</taxon>
        <taxon>Pentapetalae</taxon>
        <taxon>asterids</taxon>
        <taxon>Ericales</taxon>
        <taxon>Ericaceae</taxon>
        <taxon>Vaccinioideae</taxon>
        <taxon>Vaccinieae</taxon>
        <taxon>Vaccinium</taxon>
    </lineage>
</organism>
<dbReference type="Proteomes" id="UP000828048">
    <property type="component" value="Chromosome 5"/>
</dbReference>
<evidence type="ECO:0000313" key="2">
    <source>
        <dbReference type="Proteomes" id="UP000828048"/>
    </source>
</evidence>
<protein>
    <submittedName>
        <fullName evidence="1">Uncharacterized protein</fullName>
    </submittedName>
</protein>